<evidence type="ECO:0000313" key="1">
    <source>
        <dbReference type="EMBL" id="OWY94315.1"/>
    </source>
</evidence>
<dbReference type="EMBL" id="NBNE01014574">
    <property type="protein sequence ID" value="OWY94315.1"/>
    <property type="molecule type" value="Genomic_DNA"/>
</dbReference>
<reference evidence="2" key="1">
    <citation type="submission" date="2017-03" db="EMBL/GenBank/DDBJ databases">
        <title>Phytopthora megakarya and P. palmivora, two closely related causual agents of cacao black pod achieved similar genome size and gene model numbers by different mechanisms.</title>
        <authorList>
            <person name="Ali S."/>
            <person name="Shao J."/>
            <person name="Larry D.J."/>
            <person name="Kronmiller B."/>
            <person name="Shen D."/>
            <person name="Strem M.D."/>
            <person name="Melnick R.L."/>
            <person name="Guiltinan M.J."/>
            <person name="Tyler B.M."/>
            <person name="Meinhardt L.W."/>
            <person name="Bailey B.A."/>
        </authorList>
    </citation>
    <scope>NUCLEOTIDE SEQUENCE [LARGE SCALE GENOMIC DNA]</scope>
    <source>
        <strain evidence="2">zdho120</strain>
    </source>
</reference>
<comment type="caution">
    <text evidence="1">The sequence shown here is derived from an EMBL/GenBank/DDBJ whole genome shotgun (WGS) entry which is preliminary data.</text>
</comment>
<dbReference type="GO" id="GO:0006508">
    <property type="term" value="P:proteolysis"/>
    <property type="evidence" value="ECO:0007669"/>
    <property type="project" value="UniProtKB-KW"/>
</dbReference>
<dbReference type="AlphaFoldDB" id="A0A225UMT0"/>
<gene>
    <name evidence="1" type="ORF">PHMEG_00035990</name>
</gene>
<dbReference type="OrthoDB" id="117086at2759"/>
<accession>A0A225UMT0</accession>
<keyword evidence="2" id="KW-1185">Reference proteome</keyword>
<proteinExistence type="predicted"/>
<organism evidence="1 2">
    <name type="scientific">Phytophthora megakarya</name>
    <dbReference type="NCBI Taxonomy" id="4795"/>
    <lineage>
        <taxon>Eukaryota</taxon>
        <taxon>Sar</taxon>
        <taxon>Stramenopiles</taxon>
        <taxon>Oomycota</taxon>
        <taxon>Peronosporomycetes</taxon>
        <taxon>Peronosporales</taxon>
        <taxon>Peronosporaceae</taxon>
        <taxon>Phytophthora</taxon>
    </lineage>
</organism>
<dbReference type="GO" id="GO:0008233">
    <property type="term" value="F:peptidase activity"/>
    <property type="evidence" value="ECO:0007669"/>
    <property type="project" value="UniProtKB-KW"/>
</dbReference>
<name>A0A225UMT0_9STRA</name>
<dbReference type="Proteomes" id="UP000198211">
    <property type="component" value="Unassembled WGS sequence"/>
</dbReference>
<protein>
    <submittedName>
        <fullName evidence="1">Eukaryotic/viral aspartic protease</fullName>
    </submittedName>
</protein>
<evidence type="ECO:0000313" key="2">
    <source>
        <dbReference type="Proteomes" id="UP000198211"/>
    </source>
</evidence>
<keyword evidence="1" id="KW-0378">Hydrolase</keyword>
<keyword evidence="1" id="KW-0645">Protease</keyword>
<sequence>MMTLIGRDGNDQTNWYEMETENLTPRFEIAQHRPLGKIVPFKRKLDESENSMRWLRGFVYEMKGTHVE</sequence>